<name>A0A5B7K099_PORTR</name>
<dbReference type="Proteomes" id="UP000324222">
    <property type="component" value="Unassembled WGS sequence"/>
</dbReference>
<protein>
    <submittedName>
        <fullName evidence="1">Uncharacterized protein</fullName>
    </submittedName>
</protein>
<dbReference type="EMBL" id="VSRR010115899">
    <property type="protein sequence ID" value="MPC98857.1"/>
    <property type="molecule type" value="Genomic_DNA"/>
</dbReference>
<keyword evidence="2" id="KW-1185">Reference proteome</keyword>
<sequence>MVYQDVLSLGAQDAGPSSRIFMVRDMDVDLLLLLMLLLSPAVHHLRFFTRDAARHSELEKVQFKASGEAWC</sequence>
<gene>
    <name evidence="1" type="ORF">E2C01_094241</name>
</gene>
<accession>A0A5B7K099</accession>
<comment type="caution">
    <text evidence="1">The sequence shown here is derived from an EMBL/GenBank/DDBJ whole genome shotgun (WGS) entry which is preliminary data.</text>
</comment>
<evidence type="ECO:0000313" key="1">
    <source>
        <dbReference type="EMBL" id="MPC98857.1"/>
    </source>
</evidence>
<evidence type="ECO:0000313" key="2">
    <source>
        <dbReference type="Proteomes" id="UP000324222"/>
    </source>
</evidence>
<organism evidence="1 2">
    <name type="scientific">Portunus trituberculatus</name>
    <name type="common">Swimming crab</name>
    <name type="synonym">Neptunus trituberculatus</name>
    <dbReference type="NCBI Taxonomy" id="210409"/>
    <lineage>
        <taxon>Eukaryota</taxon>
        <taxon>Metazoa</taxon>
        <taxon>Ecdysozoa</taxon>
        <taxon>Arthropoda</taxon>
        <taxon>Crustacea</taxon>
        <taxon>Multicrustacea</taxon>
        <taxon>Malacostraca</taxon>
        <taxon>Eumalacostraca</taxon>
        <taxon>Eucarida</taxon>
        <taxon>Decapoda</taxon>
        <taxon>Pleocyemata</taxon>
        <taxon>Brachyura</taxon>
        <taxon>Eubrachyura</taxon>
        <taxon>Portunoidea</taxon>
        <taxon>Portunidae</taxon>
        <taxon>Portuninae</taxon>
        <taxon>Portunus</taxon>
    </lineage>
</organism>
<reference evidence="1 2" key="1">
    <citation type="submission" date="2019-05" db="EMBL/GenBank/DDBJ databases">
        <title>Another draft genome of Portunus trituberculatus and its Hox gene families provides insights of decapod evolution.</title>
        <authorList>
            <person name="Jeong J.-H."/>
            <person name="Song I."/>
            <person name="Kim S."/>
            <person name="Choi T."/>
            <person name="Kim D."/>
            <person name="Ryu S."/>
            <person name="Kim W."/>
        </authorList>
    </citation>
    <scope>NUCLEOTIDE SEQUENCE [LARGE SCALE GENOMIC DNA]</scope>
    <source>
        <tissue evidence="1">Muscle</tissue>
    </source>
</reference>
<proteinExistence type="predicted"/>
<dbReference type="AlphaFoldDB" id="A0A5B7K099"/>